<dbReference type="AlphaFoldDB" id="A0A7S4KHD4"/>
<sequence length="223" mass="25985">MIFCVFTLAADSSHRPRGVRIDCRNILMKMFFEGLSKGGRKLLRPVARRSDFCRWNGIACDPSYEIQEISYRNFDNWGNFNIHAVPPTTLNLEISQCRQTFHMDMRMLPRNLQYVNLSNNQITGILDLIVLPEKIQQFIVENNLLTGYINLTNLPRTLQALNVGKNKIQQRTVYYDDLPDRLGHVTLVMDYGKEHIYQVRALDPARAEPNRLTFPHFPKDHVH</sequence>
<organism evidence="1">
    <name type="scientific">Paramoeba aestuarina</name>
    <dbReference type="NCBI Taxonomy" id="180227"/>
    <lineage>
        <taxon>Eukaryota</taxon>
        <taxon>Amoebozoa</taxon>
        <taxon>Discosea</taxon>
        <taxon>Flabellinia</taxon>
        <taxon>Dactylopodida</taxon>
        <taxon>Paramoebidae</taxon>
        <taxon>Paramoeba</taxon>
    </lineage>
</organism>
<evidence type="ECO:0008006" key="2">
    <source>
        <dbReference type="Google" id="ProtNLM"/>
    </source>
</evidence>
<dbReference type="Gene3D" id="3.80.10.10">
    <property type="entry name" value="Ribonuclease Inhibitor"/>
    <property type="match status" value="1"/>
</dbReference>
<evidence type="ECO:0000313" key="1">
    <source>
        <dbReference type="EMBL" id="CAE2294996.1"/>
    </source>
</evidence>
<dbReference type="EMBL" id="HBKR01010317">
    <property type="protein sequence ID" value="CAE2294996.1"/>
    <property type="molecule type" value="Transcribed_RNA"/>
</dbReference>
<protein>
    <recommendedName>
        <fullName evidence="2">Leucine-rich repeat-containing N-terminal plant-type domain-containing protein</fullName>
    </recommendedName>
</protein>
<dbReference type="InterPro" id="IPR001611">
    <property type="entry name" value="Leu-rich_rpt"/>
</dbReference>
<reference evidence="1" key="1">
    <citation type="submission" date="2021-01" db="EMBL/GenBank/DDBJ databases">
        <authorList>
            <person name="Corre E."/>
            <person name="Pelletier E."/>
            <person name="Niang G."/>
            <person name="Scheremetjew M."/>
            <person name="Finn R."/>
            <person name="Kale V."/>
            <person name="Holt S."/>
            <person name="Cochrane G."/>
            <person name="Meng A."/>
            <person name="Brown T."/>
            <person name="Cohen L."/>
        </authorList>
    </citation>
    <scope>NUCLEOTIDE SEQUENCE</scope>
    <source>
        <strain evidence="1">SoJaBio B1-5/56/2</strain>
    </source>
</reference>
<dbReference type="SUPFAM" id="SSF52058">
    <property type="entry name" value="L domain-like"/>
    <property type="match status" value="1"/>
</dbReference>
<name>A0A7S4KHD4_9EUKA</name>
<proteinExistence type="predicted"/>
<gene>
    <name evidence="1" type="ORF">NAES01612_LOCUS6847</name>
</gene>
<dbReference type="InterPro" id="IPR032675">
    <property type="entry name" value="LRR_dom_sf"/>
</dbReference>
<accession>A0A7S4KHD4</accession>
<dbReference type="PROSITE" id="PS51450">
    <property type="entry name" value="LRR"/>
    <property type="match status" value="1"/>
</dbReference>